<reference evidence="1" key="1">
    <citation type="journal article" date="2011" name="PLoS Biol.">
        <title>Gene gain and loss during evolution of obligate parasitism in the white rust pathogen of Arabidopsis thaliana.</title>
        <authorList>
            <person name="Kemen E."/>
            <person name="Gardiner A."/>
            <person name="Schultz-Larsen T."/>
            <person name="Kemen A.C."/>
            <person name="Balmuth A.L."/>
            <person name="Robert-Seilaniantz A."/>
            <person name="Bailey K."/>
            <person name="Holub E."/>
            <person name="Studholme D.J."/>
            <person name="Maclean D."/>
            <person name="Jones J.D."/>
        </authorList>
    </citation>
    <scope>NUCLEOTIDE SEQUENCE</scope>
</reference>
<gene>
    <name evidence="1" type="primary">AlNc14C122G6719</name>
    <name evidence="1" type="ORF">ALNC14_075860</name>
</gene>
<dbReference type="HOGENOM" id="CLU_2089304_0_0_1"/>
<name>F0WJJ4_9STRA</name>
<reference evidence="1" key="2">
    <citation type="submission" date="2011-02" db="EMBL/GenBank/DDBJ databases">
        <authorList>
            <person name="MacLean D."/>
        </authorList>
    </citation>
    <scope>NUCLEOTIDE SEQUENCE</scope>
</reference>
<dbReference type="AlphaFoldDB" id="F0WJJ4"/>
<sequence length="117" mass="13267">MLFVRQVQFAEGASGYPLSEDIKVDVLSHHLEETTERYYNQQLEGLWKEQPDLEHAMQCLLHTIAPKVTPVQSMKIFAATKSPARSWTEHYLHLVAEGEVGELTVSSLITSCITLIR</sequence>
<dbReference type="EMBL" id="FR824167">
    <property type="protein sequence ID" value="CCA21443.1"/>
    <property type="molecule type" value="Genomic_DNA"/>
</dbReference>
<evidence type="ECO:0000313" key="1">
    <source>
        <dbReference type="EMBL" id="CCA21443.1"/>
    </source>
</evidence>
<proteinExistence type="predicted"/>
<protein>
    <submittedName>
        <fullName evidence="1">Uncharacterized protein AlNc14C122G6719</fullName>
    </submittedName>
</protein>
<accession>F0WJJ4</accession>
<organism evidence="1">
    <name type="scientific">Albugo laibachii Nc14</name>
    <dbReference type="NCBI Taxonomy" id="890382"/>
    <lineage>
        <taxon>Eukaryota</taxon>
        <taxon>Sar</taxon>
        <taxon>Stramenopiles</taxon>
        <taxon>Oomycota</taxon>
        <taxon>Peronosporomycetes</taxon>
        <taxon>Albuginales</taxon>
        <taxon>Albuginaceae</taxon>
        <taxon>Albugo</taxon>
    </lineage>
</organism>